<dbReference type="SUPFAM" id="SSF52096">
    <property type="entry name" value="ClpP/crotonase"/>
    <property type="match status" value="1"/>
</dbReference>
<reference evidence="1 2" key="2">
    <citation type="submission" date="2018-12" db="EMBL/GenBank/DDBJ databases">
        <title>Rhizobacter gummiphilus sp. nov., a rubber-degrading bacterium isolated from the soil of a botanical garden in Japan.</title>
        <authorList>
            <person name="Shunsuke S.S."/>
        </authorList>
    </citation>
    <scope>NUCLEOTIDE SEQUENCE [LARGE SCALE GENOMIC DNA]</scope>
    <source>
        <strain evidence="1 2">S-16</strain>
    </source>
</reference>
<evidence type="ECO:0000313" key="2">
    <source>
        <dbReference type="Proteomes" id="UP000267464"/>
    </source>
</evidence>
<accession>A0A3N7HLW5</accession>
<dbReference type="PANTHER" id="PTHR11941:SF54">
    <property type="entry name" value="ENOYL-COA HYDRATASE, MITOCHONDRIAL"/>
    <property type="match status" value="1"/>
</dbReference>
<dbReference type="PANTHER" id="PTHR11941">
    <property type="entry name" value="ENOYL-COA HYDRATASE-RELATED"/>
    <property type="match status" value="1"/>
</dbReference>
<dbReference type="RefSeq" id="WP_124541861.1">
    <property type="nucleotide sequence ID" value="NZ_QUSW01000005.1"/>
</dbReference>
<keyword evidence="1" id="KW-0413">Isomerase</keyword>
<proteinExistence type="predicted"/>
<dbReference type="InterPro" id="IPR001753">
    <property type="entry name" value="Enoyl-CoA_hydra/iso"/>
</dbReference>
<dbReference type="EMBL" id="QUSW01000005">
    <property type="protein sequence ID" value="RQP23117.1"/>
    <property type="molecule type" value="Genomic_DNA"/>
</dbReference>
<dbReference type="Pfam" id="PF00378">
    <property type="entry name" value="ECH_1"/>
    <property type="match status" value="1"/>
</dbReference>
<evidence type="ECO:0000313" key="1">
    <source>
        <dbReference type="EMBL" id="RQP23117.1"/>
    </source>
</evidence>
<reference evidence="1 2" key="1">
    <citation type="submission" date="2018-08" db="EMBL/GenBank/DDBJ databases">
        <authorList>
            <person name="Khan S.A."/>
            <person name="Jeon C.O."/>
            <person name="Chun B.H."/>
            <person name="Jeong S.E."/>
        </authorList>
    </citation>
    <scope>NUCLEOTIDE SEQUENCE [LARGE SCALE GENOMIC DNA]</scope>
    <source>
        <strain evidence="1 2">S-16</strain>
    </source>
</reference>
<sequence>MGQIQLESMGDWARVTLANPGKLNAIDIAMWRELRAMFERLQALPHADAPHAVVVCGADGQFASGGDIVEFAGFRFDQQALHDFHENVVAPALHAILACDIPVFAQIEGACVGGGLEIAACCDIRICGESSRFGAPIAKLGFPMAPAEVEVVSRVVSTTVLREMLLEARLFDAQQALAAGIVNQVVPDADVASTVQRRTEKLAALSPQAARLNKRTLRLLAHGPLDAMQRRTLFDYADSAQHREGVTAFIEKRPPRFQRG</sequence>
<dbReference type="Gene3D" id="3.90.226.10">
    <property type="entry name" value="2-enoyl-CoA Hydratase, Chain A, domain 1"/>
    <property type="match status" value="1"/>
</dbReference>
<dbReference type="CDD" id="cd06558">
    <property type="entry name" value="crotonase-like"/>
    <property type="match status" value="1"/>
</dbReference>
<dbReference type="AlphaFoldDB" id="A0A3N7HLW5"/>
<name>A0A3N7HLW5_9BURK</name>
<dbReference type="GO" id="GO:0016853">
    <property type="term" value="F:isomerase activity"/>
    <property type="evidence" value="ECO:0007669"/>
    <property type="project" value="UniProtKB-KW"/>
</dbReference>
<gene>
    <name evidence="1" type="ORF">DZC73_18525</name>
</gene>
<organism evidence="1 2">
    <name type="scientific">Piscinibacter terrae</name>
    <dbReference type="NCBI Taxonomy" id="2496871"/>
    <lineage>
        <taxon>Bacteria</taxon>
        <taxon>Pseudomonadati</taxon>
        <taxon>Pseudomonadota</taxon>
        <taxon>Betaproteobacteria</taxon>
        <taxon>Burkholderiales</taxon>
        <taxon>Sphaerotilaceae</taxon>
        <taxon>Piscinibacter</taxon>
    </lineage>
</organism>
<dbReference type="OrthoDB" id="9148881at2"/>
<dbReference type="InterPro" id="IPR029045">
    <property type="entry name" value="ClpP/crotonase-like_dom_sf"/>
</dbReference>
<dbReference type="Proteomes" id="UP000267464">
    <property type="component" value="Unassembled WGS sequence"/>
</dbReference>
<keyword evidence="2" id="KW-1185">Reference proteome</keyword>
<comment type="caution">
    <text evidence="1">The sequence shown here is derived from an EMBL/GenBank/DDBJ whole genome shotgun (WGS) entry which is preliminary data.</text>
</comment>
<protein>
    <submittedName>
        <fullName evidence="1">Enoyl-CoA hydratase/isomerase family protein</fullName>
    </submittedName>
</protein>
<dbReference type="GO" id="GO:0006635">
    <property type="term" value="P:fatty acid beta-oxidation"/>
    <property type="evidence" value="ECO:0007669"/>
    <property type="project" value="TreeGrafter"/>
</dbReference>